<dbReference type="GO" id="GO:0006893">
    <property type="term" value="P:Golgi to plasma membrane transport"/>
    <property type="evidence" value="ECO:0007669"/>
    <property type="project" value="TreeGrafter"/>
</dbReference>
<organism evidence="7 8">
    <name type="scientific">Anopheles melas</name>
    <dbReference type="NCBI Taxonomy" id="34690"/>
    <lineage>
        <taxon>Eukaryota</taxon>
        <taxon>Metazoa</taxon>
        <taxon>Ecdysozoa</taxon>
        <taxon>Arthropoda</taxon>
        <taxon>Hexapoda</taxon>
        <taxon>Insecta</taxon>
        <taxon>Pterygota</taxon>
        <taxon>Neoptera</taxon>
        <taxon>Endopterygota</taxon>
        <taxon>Diptera</taxon>
        <taxon>Nematocera</taxon>
        <taxon>Culicoidea</taxon>
        <taxon>Culicidae</taxon>
        <taxon>Anophelinae</taxon>
        <taxon>Anopheles</taxon>
    </lineage>
</organism>
<dbReference type="InterPro" id="IPR039682">
    <property type="entry name" value="Sec8/EXOC4"/>
</dbReference>
<dbReference type="Proteomes" id="UP000075902">
    <property type="component" value="Unassembled WGS sequence"/>
</dbReference>
<evidence type="ECO:0000256" key="5">
    <source>
        <dbReference type="SAM" id="MobiDB-lite"/>
    </source>
</evidence>
<evidence type="ECO:0000256" key="4">
    <source>
        <dbReference type="RuleBase" id="RU367079"/>
    </source>
</evidence>
<dbReference type="PANTHER" id="PTHR14146:SF0">
    <property type="entry name" value="EXOCYST COMPLEX COMPONENT 4"/>
    <property type="match status" value="1"/>
</dbReference>
<evidence type="ECO:0000256" key="1">
    <source>
        <dbReference type="ARBA" id="ARBA00010470"/>
    </source>
</evidence>
<evidence type="ECO:0000313" key="8">
    <source>
        <dbReference type="Proteomes" id="UP000075902"/>
    </source>
</evidence>
<feature type="domain" description="Exocyst complex component Sec8 N-terminal" evidence="6">
    <location>
        <begin position="34"/>
        <end position="123"/>
    </location>
</feature>
<dbReference type="VEuPathDB" id="VectorBase:AMEC011618"/>
<comment type="similarity">
    <text evidence="1 4">Belongs to the SEC8 family.</text>
</comment>
<reference evidence="7" key="2">
    <citation type="submission" date="2020-05" db="UniProtKB">
        <authorList>
            <consortium name="EnsemblMetazoa"/>
        </authorList>
    </citation>
    <scope>IDENTIFICATION</scope>
    <source>
        <strain evidence="7">CM1001059</strain>
    </source>
</reference>
<dbReference type="STRING" id="34690.A0A182U0D6"/>
<evidence type="ECO:0000259" key="6">
    <source>
        <dbReference type="Pfam" id="PF04048"/>
    </source>
</evidence>
<sequence>SGCGLLVSVIKTLDASETNEQREREKLKIEREFRKTDQRLNELVSRSDGDLTRVMQLFGKVSTEVTASRERIQVVKENLQSCKQLLRCRRDELKKLYTDAIQHKYVLEMLDQITEIRKVPAQLTAFLAKKHYLHATKLLMASIETTDGKLKGVEGLNDLRQDFQNRRQQLYGKLLEELNKHLYVSSTVDVLQNFQRQASGRNSQYAAGTSPFQRNVLRRSAERVEANTKARKALFEISKNGFLDVDKSEIIEDTELLDPDVNSSYFLSIIVECFALLQKVPESIEPAQPVPILELLDLVFKQFKLIANAHQQALRNYGNVIQRYNIPQVKPYDIIEYWGQAQAVLKLVLTDYLDIQNDSGDEALLLRGQFAEQSTNVNAFFSRRKTPGKKLLFRFDKSSHTADAGGPQTADGDTGGSKEHRRNLSNVSNSTPKEEALLNSSAVSANSSHLLNSSFHQHQPYYFGGKDAAAERRKRERALVCPADASLVRKIYLPLMGYIQEIESFMKCKSGQPCSLNTFLANYVKDAYLARGHNRNLQLTIESLSKAQDAWRTIISPEEMKRLGLTRPLLQNTLIVENRIAETKKLIQDLPTYSDELLKMVCSLLKTYRETCQAAYRGIVQPETEDKRIYSVAWLKDDDITRFLKSLPNWTDLKSSNARLRQLQQKRLMKTEPSEEESPTQVQQRNVREAEMLTSNLGEGGISQQEILSDVGVLKELAILQESMEWFASRITEFAHDLKKPIVNGLVAASPVTTPGSPSPAGTATIVNSPVIVKDGMIKVLINLALEFEELANTCLLVLHLEVRVQCFHYLRSSPSDRYKANNPNKNDSLEPDAKVLKLTKVLSDMDEALSSTLHPRKTKYVFEGLAHLAARILIMAANSMEYIDHSGVQRMCRNALALQQTLSSITASREVALDYARSFYEMFYLDPEEILTSIVEKGAQFTEMQYLNALQLIFRNRGIVDPAVVGTYQQKLSDLLGTKPALGVTV</sequence>
<dbReference type="EnsemblMetazoa" id="AMEC011618-RA">
    <property type="protein sequence ID" value="AMEC011618-PA"/>
    <property type="gene ID" value="AMEC011618"/>
</dbReference>
<dbReference type="PANTHER" id="PTHR14146">
    <property type="entry name" value="EXOCYST COMPLEX COMPONENT 4"/>
    <property type="match status" value="1"/>
</dbReference>
<dbReference type="GO" id="GO:0045202">
    <property type="term" value="C:synapse"/>
    <property type="evidence" value="ECO:0007669"/>
    <property type="project" value="TreeGrafter"/>
</dbReference>
<dbReference type="GO" id="GO:0007268">
    <property type="term" value="P:chemical synaptic transmission"/>
    <property type="evidence" value="ECO:0007669"/>
    <property type="project" value="TreeGrafter"/>
</dbReference>
<evidence type="ECO:0000313" key="7">
    <source>
        <dbReference type="EnsemblMetazoa" id="AMEC011618-PA"/>
    </source>
</evidence>
<keyword evidence="8" id="KW-1185">Reference proteome</keyword>
<dbReference type="GO" id="GO:0090522">
    <property type="term" value="P:vesicle tethering involved in exocytosis"/>
    <property type="evidence" value="ECO:0007669"/>
    <property type="project" value="UniProtKB-UniRule"/>
</dbReference>
<feature type="region of interest" description="Disordered" evidence="5">
    <location>
        <begin position="399"/>
        <end position="439"/>
    </location>
</feature>
<keyword evidence="2 4" id="KW-0813">Transport</keyword>
<comment type="function">
    <text evidence="4">Component of the exocyst complex involved in the docking of exocytic vesicles with fusion sites on the plasma membrane.</text>
</comment>
<dbReference type="GO" id="GO:0006904">
    <property type="term" value="P:vesicle docking involved in exocytosis"/>
    <property type="evidence" value="ECO:0007669"/>
    <property type="project" value="InterPro"/>
</dbReference>
<name>A0A182U0D6_9DIPT</name>
<dbReference type="InterPro" id="IPR007191">
    <property type="entry name" value="Sec8_exocyst_N"/>
</dbReference>
<dbReference type="AlphaFoldDB" id="A0A182U0D6"/>
<evidence type="ECO:0000256" key="3">
    <source>
        <dbReference type="ARBA" id="ARBA00022483"/>
    </source>
</evidence>
<reference evidence="8" key="1">
    <citation type="submission" date="2014-01" db="EMBL/GenBank/DDBJ databases">
        <title>The Genome Sequence of Anopheles melas CM1001059_A (V2).</title>
        <authorList>
            <consortium name="The Broad Institute Genomics Platform"/>
            <person name="Neafsey D.E."/>
            <person name="Besansky N."/>
            <person name="Howell P."/>
            <person name="Walton C."/>
            <person name="Young S.K."/>
            <person name="Zeng Q."/>
            <person name="Gargeya S."/>
            <person name="Fitzgerald M."/>
            <person name="Haas B."/>
            <person name="Abouelleil A."/>
            <person name="Allen A.W."/>
            <person name="Alvarado L."/>
            <person name="Arachchi H.M."/>
            <person name="Berlin A.M."/>
            <person name="Chapman S.B."/>
            <person name="Gainer-Dewar J."/>
            <person name="Goldberg J."/>
            <person name="Griggs A."/>
            <person name="Gujja S."/>
            <person name="Hansen M."/>
            <person name="Howarth C."/>
            <person name="Imamovic A."/>
            <person name="Ireland A."/>
            <person name="Larimer J."/>
            <person name="McCowan C."/>
            <person name="Murphy C."/>
            <person name="Pearson M."/>
            <person name="Poon T.W."/>
            <person name="Priest M."/>
            <person name="Roberts A."/>
            <person name="Saif S."/>
            <person name="Shea T."/>
            <person name="Sisk P."/>
            <person name="Sykes S."/>
            <person name="Wortman J."/>
            <person name="Nusbaum C."/>
            <person name="Birren B."/>
        </authorList>
    </citation>
    <scope>NUCLEOTIDE SEQUENCE [LARGE SCALE GENOMIC DNA]</scope>
    <source>
        <strain evidence="8">CM1001059</strain>
    </source>
</reference>
<dbReference type="GO" id="GO:0032584">
    <property type="term" value="C:growth cone membrane"/>
    <property type="evidence" value="ECO:0007669"/>
    <property type="project" value="TreeGrafter"/>
</dbReference>
<proteinExistence type="inferred from homology"/>
<protein>
    <recommendedName>
        <fullName evidence="4">Exocyst complex component Sec8</fullName>
    </recommendedName>
</protein>
<accession>A0A182U0D6</accession>
<keyword evidence="4" id="KW-0653">Protein transport</keyword>
<keyword evidence="3 4" id="KW-0268">Exocytosis</keyword>
<evidence type="ECO:0000256" key="2">
    <source>
        <dbReference type="ARBA" id="ARBA00022448"/>
    </source>
</evidence>
<dbReference type="Pfam" id="PF04048">
    <property type="entry name" value="Sec8_N"/>
    <property type="match status" value="1"/>
</dbReference>
<dbReference type="GO" id="GO:0000145">
    <property type="term" value="C:exocyst"/>
    <property type="evidence" value="ECO:0007669"/>
    <property type="project" value="UniProtKB-UniRule"/>
</dbReference>
<dbReference type="GO" id="GO:0006612">
    <property type="term" value="P:protein targeting to membrane"/>
    <property type="evidence" value="ECO:0007669"/>
    <property type="project" value="UniProtKB-UniRule"/>
</dbReference>
<dbReference type="GO" id="GO:0015031">
    <property type="term" value="P:protein transport"/>
    <property type="evidence" value="ECO:0007669"/>
    <property type="project" value="UniProtKB-KW"/>
</dbReference>